<evidence type="ECO:0000313" key="6">
    <source>
        <dbReference type="EMBL" id="JAG66098.1"/>
    </source>
</evidence>
<dbReference type="InterPro" id="IPR003879">
    <property type="entry name" value="Butyrophylin_SPRY"/>
</dbReference>
<dbReference type="AlphaFoldDB" id="A0A0B8RWL4"/>
<comment type="function">
    <text evidence="3">Neurotoxin that produces dose-dependent hypolocomotion and hyperalgesia in mice. May directly act on the central nervous system, as it is 6500-fold more potent when administered intracerebroventricularly than intraperitoneal.</text>
</comment>
<proteinExistence type="inferred from homology"/>
<dbReference type="Pfam" id="PF13765">
    <property type="entry name" value="PRY"/>
    <property type="match status" value="1"/>
</dbReference>
<dbReference type="InterPro" id="IPR043136">
    <property type="entry name" value="B30.2/SPRY_sf"/>
</dbReference>
<dbReference type="PROSITE" id="PS50188">
    <property type="entry name" value="B302_SPRY"/>
    <property type="match status" value="1"/>
</dbReference>
<dbReference type="Gene3D" id="2.60.120.920">
    <property type="match status" value="1"/>
</dbReference>
<dbReference type="Gene3D" id="1.10.533.10">
    <property type="entry name" value="Death Domain, Fas"/>
    <property type="match status" value="1"/>
</dbReference>
<dbReference type="InterPro" id="IPR003877">
    <property type="entry name" value="SPRY_dom"/>
</dbReference>
<dbReference type="SUPFAM" id="SSF49899">
    <property type="entry name" value="Concanavalin A-like lectins/glucanases"/>
    <property type="match status" value="1"/>
</dbReference>
<dbReference type="InterPro" id="IPR013320">
    <property type="entry name" value="ConA-like_dom_sf"/>
</dbReference>
<dbReference type="PANTHER" id="PTHR24103">
    <property type="entry name" value="E3 UBIQUITIN-PROTEIN LIGASE TRIM"/>
    <property type="match status" value="1"/>
</dbReference>
<dbReference type="SMART" id="SM01289">
    <property type="entry name" value="PYRIN"/>
    <property type="match status" value="1"/>
</dbReference>
<dbReference type="EMBL" id="GBSH01002929">
    <property type="protein sequence ID" value="JAG66098.1"/>
    <property type="molecule type" value="Transcribed_RNA"/>
</dbReference>
<evidence type="ECO:0000259" key="5">
    <source>
        <dbReference type="PROSITE" id="PS50824"/>
    </source>
</evidence>
<dbReference type="InterPro" id="IPR001870">
    <property type="entry name" value="B30.2/SPRY"/>
</dbReference>
<dbReference type="InterPro" id="IPR011029">
    <property type="entry name" value="DEATH-like_dom_sf"/>
</dbReference>
<evidence type="ECO:0000259" key="4">
    <source>
        <dbReference type="PROSITE" id="PS50188"/>
    </source>
</evidence>
<evidence type="ECO:0000256" key="1">
    <source>
        <dbReference type="ARBA" id="ARBA00009651"/>
    </source>
</evidence>
<dbReference type="InterPro" id="IPR050143">
    <property type="entry name" value="TRIM/RBCC"/>
</dbReference>
<dbReference type="SMART" id="SM00449">
    <property type="entry name" value="SPRY"/>
    <property type="match status" value="1"/>
</dbReference>
<dbReference type="Pfam" id="PF00622">
    <property type="entry name" value="SPRY"/>
    <property type="match status" value="1"/>
</dbReference>
<sequence>MSQTSRCKLVKYFEELSEDEFEKFKMHLEDYPMEKGYRPIRRCKTEKATHIEIAQYMIEAYDDARALKMTVSILDRINKKDLATRIQKEMPEYFLHSPESDNETFSEPQNKVEVMLDPKTAFPTLILSEDRKSVCMGERAQDLPDNRERFDYFPCVLGTEGINSGTLQWVVEVGRARQWAIGAVRESIERKGYLYMSETAGFWLLQLMDGKYEATTTPHRTRISRWKTLQRILITLEFSKGELVFYDADTMESLHVFNFSVSEKMFPFFMTWDKKNPLKISTDYSVLR</sequence>
<feature type="domain" description="B30.2/SPRY" evidence="4">
    <location>
        <begin position="94"/>
        <end position="287"/>
    </location>
</feature>
<organism evidence="6">
    <name type="scientific">Philothamnus irregularis</name>
    <name type="common">brown tree snake</name>
    <dbReference type="NCBI Taxonomy" id="1899461"/>
    <lineage>
        <taxon>Eukaryota</taxon>
        <taxon>Metazoa</taxon>
        <taxon>Chordata</taxon>
        <taxon>Craniata</taxon>
        <taxon>Vertebrata</taxon>
        <taxon>Euteleostomi</taxon>
        <taxon>Lepidosauria</taxon>
        <taxon>Squamata</taxon>
        <taxon>Bifurcata</taxon>
        <taxon>Unidentata</taxon>
        <taxon>Episquamata</taxon>
        <taxon>Toxicofera</taxon>
        <taxon>Serpentes</taxon>
        <taxon>Colubroidea</taxon>
        <taxon>Colubridae</taxon>
        <taxon>Colubrinae</taxon>
        <taxon>Philothamnus</taxon>
    </lineage>
</organism>
<name>A0A0B8RWL4_9SAUR</name>
<dbReference type="InterPro" id="IPR006574">
    <property type="entry name" value="PRY"/>
</dbReference>
<evidence type="ECO:0000256" key="2">
    <source>
        <dbReference type="ARBA" id="ARBA00022699"/>
    </source>
</evidence>
<keyword evidence="2" id="KW-0800">Toxin</keyword>
<dbReference type="SMART" id="SM00589">
    <property type="entry name" value="PRY"/>
    <property type="match status" value="1"/>
</dbReference>
<dbReference type="InterPro" id="IPR004020">
    <property type="entry name" value="DAPIN"/>
</dbReference>
<dbReference type="Pfam" id="PF02758">
    <property type="entry name" value="PYRIN"/>
    <property type="match status" value="1"/>
</dbReference>
<reference evidence="6" key="1">
    <citation type="journal article" date="2014" name="BMC Genomics">
        <title>RNA-seq and high-definition mass spectrometry reveal the complex and divergent venoms of two rear-fanged colubrid snakes.</title>
        <authorList>
            <person name="McGivern J.J."/>
            <person name="Wray K.P."/>
            <person name="Margres M.J."/>
            <person name="Couch M.E."/>
            <person name="Mackessy S.P."/>
            <person name="Rokyta D.R."/>
        </authorList>
    </citation>
    <scope>NUCLEOTIDE SEQUENCE</scope>
    <source>
        <tissue evidence="6">Venom gland</tissue>
    </source>
</reference>
<accession>A0A0B8RWL4</accession>
<dbReference type="FunFam" id="2.60.120.920:FF:000004">
    <property type="entry name" value="Butyrophilin subfamily 1 member A1"/>
    <property type="match status" value="1"/>
</dbReference>
<keyword evidence="2" id="KW-0528">Neurotoxin</keyword>
<comment type="similarity">
    <text evidence="1">Belongs to the ohanin/vespryn family.</text>
</comment>
<dbReference type="SUPFAM" id="SSF47986">
    <property type="entry name" value="DEATH domain"/>
    <property type="match status" value="1"/>
</dbReference>
<evidence type="ECO:0000256" key="3">
    <source>
        <dbReference type="ARBA" id="ARBA00034460"/>
    </source>
</evidence>
<dbReference type="CDD" id="cd08321">
    <property type="entry name" value="Pyrin_ASC-like"/>
    <property type="match status" value="1"/>
</dbReference>
<dbReference type="PROSITE" id="PS50824">
    <property type="entry name" value="DAPIN"/>
    <property type="match status" value="1"/>
</dbReference>
<protein>
    <submittedName>
        <fullName evidence="6">Tripartite motif-containing protein 39-like</fullName>
    </submittedName>
</protein>
<dbReference type="PRINTS" id="PR01407">
    <property type="entry name" value="BUTYPHLNCDUF"/>
</dbReference>
<feature type="domain" description="Pyrin" evidence="5">
    <location>
        <begin position="1"/>
        <end position="92"/>
    </location>
</feature>